<dbReference type="GO" id="GO:0000160">
    <property type="term" value="P:phosphorelay signal transduction system"/>
    <property type="evidence" value="ECO:0007669"/>
    <property type="project" value="InterPro"/>
</dbReference>
<dbReference type="PROSITE" id="PS50110">
    <property type="entry name" value="RESPONSE_REGULATORY"/>
    <property type="match status" value="2"/>
</dbReference>
<dbReference type="AlphaFoldDB" id="A0AAU8FHP8"/>
<feature type="domain" description="Response regulatory" evidence="2">
    <location>
        <begin position="6"/>
        <end position="126"/>
    </location>
</feature>
<keyword evidence="1" id="KW-0597">Phosphoprotein</keyword>
<protein>
    <submittedName>
        <fullName evidence="3">Response regulator</fullName>
    </submittedName>
</protein>
<proteinExistence type="predicted"/>
<dbReference type="CDD" id="cd17557">
    <property type="entry name" value="REC_Rcp-like"/>
    <property type="match status" value="1"/>
</dbReference>
<dbReference type="EMBL" id="CP159289">
    <property type="protein sequence ID" value="XCH23614.1"/>
    <property type="molecule type" value="Genomic_DNA"/>
</dbReference>
<dbReference type="SMART" id="SM00448">
    <property type="entry name" value="REC"/>
    <property type="match status" value="2"/>
</dbReference>
<dbReference type="InterPro" id="IPR001789">
    <property type="entry name" value="Sig_transdc_resp-reg_receiver"/>
</dbReference>
<dbReference type="InterPro" id="IPR052893">
    <property type="entry name" value="TCS_response_regulator"/>
</dbReference>
<dbReference type="InterPro" id="IPR011006">
    <property type="entry name" value="CheY-like_superfamily"/>
</dbReference>
<dbReference type="Gene3D" id="3.40.50.2300">
    <property type="match status" value="2"/>
</dbReference>
<gene>
    <name evidence="3" type="ORF">ABV298_25420</name>
</gene>
<sequence length="289" mass="33095">MTTGKTIFIVDDDEDDRLLITEAFRDFEPYVEIVLLEDGCGLLDMLRKNIIMPDLVLMDMNMPRVSGLEVLHTMKKDPVHQAIPVVILSTTSNSSLISQAYEMGANAFMVKPVTTTDYQAMARAINICFLNTFSADHFLTSFKPPVARSILIIEDNDDHSRLIHFALKQRMPNVEAIRLSDKYETIQFLHNQYKGLKPLPAMILLDLYLPTREDGLSVLEEIRKFIVINRLARVPIIVFSYSDHREDLAASFAKQANGYLVKPQDFSKWSFYFENLSYFWSKTMALPGN</sequence>
<reference evidence="3" key="1">
    <citation type="submission" date="2024-06" db="EMBL/GenBank/DDBJ databases">
        <title>Sequencing and assembly of the genome of Dyadobacter sp. strain 676, a symbiont of Cyamopsis tetragonoloba.</title>
        <authorList>
            <person name="Guro P."/>
            <person name="Sazanova A."/>
            <person name="Kuznetsova I."/>
            <person name="Belimov A."/>
            <person name="Safronova V."/>
        </authorList>
    </citation>
    <scope>NUCLEOTIDE SEQUENCE</scope>
    <source>
        <strain evidence="3">676</strain>
    </source>
</reference>
<dbReference type="PANTHER" id="PTHR44520">
    <property type="entry name" value="RESPONSE REGULATOR RCP1-RELATED"/>
    <property type="match status" value="1"/>
</dbReference>
<dbReference type="SUPFAM" id="SSF52172">
    <property type="entry name" value="CheY-like"/>
    <property type="match status" value="2"/>
</dbReference>
<accession>A0AAU8FHP8</accession>
<dbReference type="Pfam" id="PF00072">
    <property type="entry name" value="Response_reg"/>
    <property type="match status" value="2"/>
</dbReference>
<evidence type="ECO:0000256" key="1">
    <source>
        <dbReference type="PROSITE-ProRule" id="PRU00169"/>
    </source>
</evidence>
<evidence type="ECO:0000259" key="2">
    <source>
        <dbReference type="PROSITE" id="PS50110"/>
    </source>
</evidence>
<feature type="modified residue" description="4-aspartylphosphate" evidence="1">
    <location>
        <position position="59"/>
    </location>
</feature>
<name>A0AAU8FHP8_9BACT</name>
<dbReference type="RefSeq" id="WP_353718938.1">
    <property type="nucleotide sequence ID" value="NZ_CP159289.1"/>
</dbReference>
<evidence type="ECO:0000313" key="3">
    <source>
        <dbReference type="EMBL" id="XCH23614.1"/>
    </source>
</evidence>
<feature type="modified residue" description="4-aspartylphosphate" evidence="1">
    <location>
        <position position="206"/>
    </location>
</feature>
<feature type="domain" description="Response regulatory" evidence="2">
    <location>
        <begin position="149"/>
        <end position="277"/>
    </location>
</feature>
<organism evidence="3">
    <name type="scientific">Dyadobacter sp. 676</name>
    <dbReference type="NCBI Taxonomy" id="3088362"/>
    <lineage>
        <taxon>Bacteria</taxon>
        <taxon>Pseudomonadati</taxon>
        <taxon>Bacteroidota</taxon>
        <taxon>Cytophagia</taxon>
        <taxon>Cytophagales</taxon>
        <taxon>Spirosomataceae</taxon>
        <taxon>Dyadobacter</taxon>
    </lineage>
</organism>